<reference evidence="7" key="1">
    <citation type="submission" date="2022-04" db="EMBL/GenBank/DDBJ databases">
        <title>Carnegiea gigantea Genome sequencing and assembly v2.</title>
        <authorList>
            <person name="Copetti D."/>
            <person name="Sanderson M.J."/>
            <person name="Burquez A."/>
            <person name="Wojciechowski M.F."/>
        </authorList>
    </citation>
    <scope>NUCLEOTIDE SEQUENCE</scope>
    <source>
        <strain evidence="7">SGP5-SGP5p</strain>
        <tissue evidence="7">Aerial part</tissue>
    </source>
</reference>
<keyword evidence="5" id="KW-0472">Membrane</keyword>
<evidence type="ECO:0000256" key="2">
    <source>
        <dbReference type="ARBA" id="ARBA00022801"/>
    </source>
</evidence>
<evidence type="ECO:0000313" key="7">
    <source>
        <dbReference type="EMBL" id="KAJ8450514.1"/>
    </source>
</evidence>
<dbReference type="EMBL" id="JAKOGI010000015">
    <property type="protein sequence ID" value="KAJ8450514.1"/>
    <property type="molecule type" value="Genomic_DNA"/>
</dbReference>
<dbReference type="Gene3D" id="3.20.20.80">
    <property type="entry name" value="Glycosidases"/>
    <property type="match status" value="1"/>
</dbReference>
<comment type="similarity">
    <text evidence="1 4">Belongs to the glycosyl hydrolase 17 family.</text>
</comment>
<evidence type="ECO:0000256" key="5">
    <source>
        <dbReference type="SAM" id="Phobius"/>
    </source>
</evidence>
<evidence type="ECO:0008006" key="9">
    <source>
        <dbReference type="Google" id="ProtNLM"/>
    </source>
</evidence>
<dbReference type="SUPFAM" id="SSF51445">
    <property type="entry name" value="(Trans)glycosidases"/>
    <property type="match status" value="1"/>
</dbReference>
<feature type="transmembrane region" description="Helical" evidence="5">
    <location>
        <begin position="364"/>
        <end position="384"/>
    </location>
</feature>
<evidence type="ECO:0000256" key="3">
    <source>
        <dbReference type="ARBA" id="ARBA00023295"/>
    </source>
</evidence>
<sequence length="446" mass="48735">MAVILLTVIVVLLPLAAVTSAVPSIGVTYRHPSAARASPEEVAATVQRLKISSVLLPNPDPNLIRAFSYSDVSLLLSIPNSHIPILAANRSNAAAWLYTHVVPFYPRAHISAISVGSDVLSTASDLSDSVLPAIRNIHVALHELGIRKISVSTTFSLLNTLTTAFPPSAAEFQPPVHDVLVENLLDFLQEANSSFLINLQLYDLYRLDHEIPIGFALFQEGLFNFRDDLTTGVRYRNLFDTMVDALLSAMAVAGHENIPIIVTETGWPGSLNSEGGVDEPTDACQVFAEMFLSGLVKHLKSGIGTPLKRDGVSEVYIFELFDGEMNQSRNGQVLQWGILYPNLTKKYKFDFSGSSGGYGFPMDAWLVLLLAFGHGIVLMFGLLLTPATAPAVRRGDTESTVWWDRVWARRRSCRWDGVAQGGGSQCCGARQRLGGRLVSERPCLDW</sequence>
<dbReference type="GO" id="GO:0004553">
    <property type="term" value="F:hydrolase activity, hydrolyzing O-glycosyl compounds"/>
    <property type="evidence" value="ECO:0007669"/>
    <property type="project" value="InterPro"/>
</dbReference>
<evidence type="ECO:0000256" key="6">
    <source>
        <dbReference type="SAM" id="SignalP"/>
    </source>
</evidence>
<keyword evidence="5" id="KW-0812">Transmembrane</keyword>
<keyword evidence="6" id="KW-0732">Signal</keyword>
<comment type="caution">
    <text evidence="7">The sequence shown here is derived from an EMBL/GenBank/DDBJ whole genome shotgun (WGS) entry which is preliminary data.</text>
</comment>
<dbReference type="InterPro" id="IPR044965">
    <property type="entry name" value="Glyco_hydro_17_plant"/>
</dbReference>
<organism evidence="7 8">
    <name type="scientific">Carnegiea gigantea</name>
    <dbReference type="NCBI Taxonomy" id="171969"/>
    <lineage>
        <taxon>Eukaryota</taxon>
        <taxon>Viridiplantae</taxon>
        <taxon>Streptophyta</taxon>
        <taxon>Embryophyta</taxon>
        <taxon>Tracheophyta</taxon>
        <taxon>Spermatophyta</taxon>
        <taxon>Magnoliopsida</taxon>
        <taxon>eudicotyledons</taxon>
        <taxon>Gunneridae</taxon>
        <taxon>Pentapetalae</taxon>
        <taxon>Caryophyllales</taxon>
        <taxon>Cactineae</taxon>
        <taxon>Cactaceae</taxon>
        <taxon>Cactoideae</taxon>
        <taxon>Echinocereeae</taxon>
        <taxon>Carnegiea</taxon>
    </lineage>
</organism>
<protein>
    <recommendedName>
        <fullName evidence="9">Glucan endo-1,3-beta-D-glucosidase</fullName>
    </recommendedName>
</protein>
<feature type="signal peptide" evidence="6">
    <location>
        <begin position="1"/>
        <end position="21"/>
    </location>
</feature>
<dbReference type="AlphaFoldDB" id="A0A9Q1KVK7"/>
<proteinExistence type="inferred from homology"/>
<keyword evidence="8" id="KW-1185">Reference proteome</keyword>
<gene>
    <name evidence="7" type="ORF">Cgig2_002199</name>
</gene>
<evidence type="ECO:0000256" key="1">
    <source>
        <dbReference type="ARBA" id="ARBA00008773"/>
    </source>
</evidence>
<keyword evidence="3" id="KW-0326">Glycosidase</keyword>
<dbReference type="InterPro" id="IPR017853">
    <property type="entry name" value="GH"/>
</dbReference>
<dbReference type="Proteomes" id="UP001153076">
    <property type="component" value="Unassembled WGS sequence"/>
</dbReference>
<dbReference type="PANTHER" id="PTHR32227">
    <property type="entry name" value="GLUCAN ENDO-1,3-BETA-GLUCOSIDASE BG1-RELATED-RELATED"/>
    <property type="match status" value="1"/>
</dbReference>
<evidence type="ECO:0000313" key="8">
    <source>
        <dbReference type="Proteomes" id="UP001153076"/>
    </source>
</evidence>
<dbReference type="InterPro" id="IPR000490">
    <property type="entry name" value="Glyco_hydro_17"/>
</dbReference>
<keyword evidence="2" id="KW-0378">Hydrolase</keyword>
<dbReference type="GO" id="GO:0005975">
    <property type="term" value="P:carbohydrate metabolic process"/>
    <property type="evidence" value="ECO:0007669"/>
    <property type="project" value="InterPro"/>
</dbReference>
<accession>A0A9Q1KVK7</accession>
<feature type="chain" id="PRO_5040317459" description="Glucan endo-1,3-beta-D-glucosidase" evidence="6">
    <location>
        <begin position="22"/>
        <end position="446"/>
    </location>
</feature>
<name>A0A9Q1KVK7_9CARY</name>
<dbReference type="Pfam" id="PF00332">
    <property type="entry name" value="Glyco_hydro_17"/>
    <property type="match status" value="1"/>
</dbReference>
<keyword evidence="5" id="KW-1133">Transmembrane helix</keyword>
<evidence type="ECO:0000256" key="4">
    <source>
        <dbReference type="RuleBase" id="RU004335"/>
    </source>
</evidence>
<dbReference type="OrthoDB" id="1293114at2759"/>